<evidence type="ECO:0000256" key="1">
    <source>
        <dbReference type="SAM" id="Phobius"/>
    </source>
</evidence>
<accession>A0AAW5K079</accession>
<name>A0AAW5K079_9BACT</name>
<protein>
    <submittedName>
        <fullName evidence="2">Uncharacterized protein</fullName>
    </submittedName>
</protein>
<dbReference type="RefSeq" id="WP_008709917.1">
    <property type="nucleotide sequence ID" value="NZ_CABKQM010000005.1"/>
</dbReference>
<keyword evidence="1" id="KW-1133">Transmembrane helix</keyword>
<proteinExistence type="predicted"/>
<dbReference type="Proteomes" id="UP001205919">
    <property type="component" value="Unassembled WGS sequence"/>
</dbReference>
<keyword evidence="1" id="KW-0472">Membrane</keyword>
<sequence>MVNPDMEYFAMTVAALIILAAVSCYAAYLRYRVIKRHRRIEDYIARNAAKRRNYDDARIS</sequence>
<organism evidence="2 3">
    <name type="scientific">Cloacibacillus evryensis</name>
    <dbReference type="NCBI Taxonomy" id="508460"/>
    <lineage>
        <taxon>Bacteria</taxon>
        <taxon>Thermotogati</taxon>
        <taxon>Synergistota</taxon>
        <taxon>Synergistia</taxon>
        <taxon>Synergistales</taxon>
        <taxon>Synergistaceae</taxon>
        <taxon>Cloacibacillus</taxon>
    </lineage>
</organism>
<keyword evidence="3" id="KW-1185">Reference proteome</keyword>
<keyword evidence="1" id="KW-0812">Transmembrane</keyword>
<feature type="transmembrane region" description="Helical" evidence="1">
    <location>
        <begin position="6"/>
        <end position="29"/>
    </location>
</feature>
<reference evidence="2 3" key="1">
    <citation type="submission" date="2022-06" db="EMBL/GenBank/DDBJ databases">
        <title>Isolation of gut microbiota from human fecal samples.</title>
        <authorList>
            <person name="Pamer E.G."/>
            <person name="Barat B."/>
            <person name="Waligurski E."/>
            <person name="Medina S."/>
            <person name="Paddock L."/>
            <person name="Mostad J."/>
        </authorList>
    </citation>
    <scope>NUCLEOTIDE SEQUENCE [LARGE SCALE GENOMIC DNA]</scope>
    <source>
        <strain evidence="2 3">DFI.9.90</strain>
    </source>
</reference>
<evidence type="ECO:0000313" key="3">
    <source>
        <dbReference type="Proteomes" id="UP001205919"/>
    </source>
</evidence>
<dbReference type="AlphaFoldDB" id="A0AAW5K079"/>
<comment type="caution">
    <text evidence="2">The sequence shown here is derived from an EMBL/GenBank/DDBJ whole genome shotgun (WGS) entry which is preliminary data.</text>
</comment>
<gene>
    <name evidence="2" type="ORF">NE630_07225</name>
</gene>
<evidence type="ECO:0000313" key="2">
    <source>
        <dbReference type="EMBL" id="MCQ4814220.1"/>
    </source>
</evidence>
<dbReference type="EMBL" id="JANFYT010000013">
    <property type="protein sequence ID" value="MCQ4814220.1"/>
    <property type="molecule type" value="Genomic_DNA"/>
</dbReference>